<protein>
    <submittedName>
        <fullName evidence="1">Uncharacterized protein</fullName>
    </submittedName>
</protein>
<evidence type="ECO:0000313" key="2">
    <source>
        <dbReference type="Proteomes" id="UP000182054"/>
    </source>
</evidence>
<dbReference type="AlphaFoldDB" id="A0A1I0SQH6"/>
<reference evidence="1 2" key="1">
    <citation type="submission" date="2016-10" db="EMBL/GenBank/DDBJ databases">
        <authorList>
            <person name="de Groot N.N."/>
        </authorList>
    </citation>
    <scope>NUCLEOTIDE SEQUENCE [LARGE SCALE GENOMIC DNA]</scope>
    <source>
        <strain evidence="1 2">DSM 44908</strain>
    </source>
</reference>
<dbReference type="EMBL" id="FOJN01000002">
    <property type="protein sequence ID" value="SFA41778.1"/>
    <property type="molecule type" value="Genomic_DNA"/>
</dbReference>
<dbReference type="Proteomes" id="UP000182054">
    <property type="component" value="Unassembled WGS sequence"/>
</dbReference>
<evidence type="ECO:0000313" key="1">
    <source>
        <dbReference type="EMBL" id="SFA41778.1"/>
    </source>
</evidence>
<organism evidence="1 2">
    <name type="scientific">Rhodococcoides kroppenstedtii</name>
    <dbReference type="NCBI Taxonomy" id="293050"/>
    <lineage>
        <taxon>Bacteria</taxon>
        <taxon>Bacillati</taxon>
        <taxon>Actinomycetota</taxon>
        <taxon>Actinomycetes</taxon>
        <taxon>Mycobacteriales</taxon>
        <taxon>Nocardiaceae</taxon>
        <taxon>Rhodococcoides</taxon>
    </lineage>
</organism>
<accession>A0A1I0SQH6</accession>
<sequence length="293" mass="31975">MSARSTIELNERLEALLSKAQMTGSRTRSGKFTVATSALIEALWSPAIGTLHNILESGRIITSGPVNAAMRIDYRDLELMRIDHDSRDDLSVSMAVAALPDFVTNVVDGRRWDRSQSSLLTYFVNACLLRKVPVVNQWTRPHRAARRLVARADTDTTNVLTIEMSDVPYARTAAERLVAEASPQVPTLLAALLRGETTSSAAREMGISAGSARSMLFRFRKGVVVPLVAAGVLEPMPGTVVANLHYYTDGDDYAPYAPSASSSLSPTLRDSFDEQYWEPSAPVDVNGDVDDVF</sequence>
<gene>
    <name evidence="1" type="ORF">SAMN05444374_102129</name>
</gene>
<proteinExistence type="predicted"/>
<name>A0A1I0SQH6_9NOCA</name>